<evidence type="ECO:0000259" key="1">
    <source>
        <dbReference type="Pfam" id="PF12697"/>
    </source>
</evidence>
<dbReference type="InterPro" id="IPR052897">
    <property type="entry name" value="Sec-Metab_Biosynth_Hydrolase"/>
</dbReference>
<proteinExistence type="predicted"/>
<dbReference type="PANTHER" id="PTHR37017:SF11">
    <property type="entry name" value="ESTERASE_LIPASE_THIOESTERASE DOMAIN-CONTAINING PROTEIN"/>
    <property type="match status" value="1"/>
</dbReference>
<feature type="non-terminal residue" evidence="2">
    <location>
        <position position="268"/>
    </location>
</feature>
<dbReference type="SUPFAM" id="SSF53474">
    <property type="entry name" value="alpha/beta-Hydrolases"/>
    <property type="match status" value="1"/>
</dbReference>
<dbReference type="OrthoDB" id="408373at2759"/>
<evidence type="ECO:0000313" key="3">
    <source>
        <dbReference type="Proteomes" id="UP000799757"/>
    </source>
</evidence>
<keyword evidence="3" id="KW-1185">Reference proteome</keyword>
<dbReference type="GO" id="GO:0016787">
    <property type="term" value="F:hydrolase activity"/>
    <property type="evidence" value="ECO:0007669"/>
    <property type="project" value="UniProtKB-KW"/>
</dbReference>
<dbReference type="AlphaFoldDB" id="A0A6A6WVS8"/>
<keyword evidence="2" id="KW-0378">Hydrolase</keyword>
<dbReference type="EMBL" id="MU002256">
    <property type="protein sequence ID" value="KAF2788014.1"/>
    <property type="molecule type" value="Genomic_DNA"/>
</dbReference>
<protein>
    <submittedName>
        <fullName evidence="2">Alpha/beta-hydrolase</fullName>
    </submittedName>
</protein>
<dbReference type="InterPro" id="IPR029058">
    <property type="entry name" value="AB_hydrolase_fold"/>
</dbReference>
<name>A0A6A6WVS8_9PLEO</name>
<organism evidence="2 3">
    <name type="scientific">Melanomma pulvis-pyrius CBS 109.77</name>
    <dbReference type="NCBI Taxonomy" id="1314802"/>
    <lineage>
        <taxon>Eukaryota</taxon>
        <taxon>Fungi</taxon>
        <taxon>Dikarya</taxon>
        <taxon>Ascomycota</taxon>
        <taxon>Pezizomycotina</taxon>
        <taxon>Dothideomycetes</taxon>
        <taxon>Pleosporomycetidae</taxon>
        <taxon>Pleosporales</taxon>
        <taxon>Melanommataceae</taxon>
        <taxon>Melanomma</taxon>
    </lineage>
</organism>
<feature type="non-terminal residue" evidence="2">
    <location>
        <position position="1"/>
    </location>
</feature>
<reference evidence="2" key="1">
    <citation type="journal article" date="2020" name="Stud. Mycol.">
        <title>101 Dothideomycetes genomes: a test case for predicting lifestyles and emergence of pathogens.</title>
        <authorList>
            <person name="Haridas S."/>
            <person name="Albert R."/>
            <person name="Binder M."/>
            <person name="Bloem J."/>
            <person name="Labutti K."/>
            <person name="Salamov A."/>
            <person name="Andreopoulos B."/>
            <person name="Baker S."/>
            <person name="Barry K."/>
            <person name="Bills G."/>
            <person name="Bluhm B."/>
            <person name="Cannon C."/>
            <person name="Castanera R."/>
            <person name="Culley D."/>
            <person name="Daum C."/>
            <person name="Ezra D."/>
            <person name="Gonzalez J."/>
            <person name="Henrissat B."/>
            <person name="Kuo A."/>
            <person name="Liang C."/>
            <person name="Lipzen A."/>
            <person name="Lutzoni F."/>
            <person name="Magnuson J."/>
            <person name="Mondo S."/>
            <person name="Nolan M."/>
            <person name="Ohm R."/>
            <person name="Pangilinan J."/>
            <person name="Park H.-J."/>
            <person name="Ramirez L."/>
            <person name="Alfaro M."/>
            <person name="Sun H."/>
            <person name="Tritt A."/>
            <person name="Yoshinaga Y."/>
            <person name="Zwiers L.-H."/>
            <person name="Turgeon B."/>
            <person name="Goodwin S."/>
            <person name="Spatafora J."/>
            <person name="Crous P."/>
            <person name="Grigoriev I."/>
        </authorList>
    </citation>
    <scope>NUCLEOTIDE SEQUENCE</scope>
    <source>
        <strain evidence="2">CBS 109.77</strain>
    </source>
</reference>
<evidence type="ECO:0000313" key="2">
    <source>
        <dbReference type="EMBL" id="KAF2788014.1"/>
    </source>
</evidence>
<dbReference type="PANTHER" id="PTHR37017">
    <property type="entry name" value="AB HYDROLASE-1 DOMAIN-CONTAINING PROTEIN-RELATED"/>
    <property type="match status" value="1"/>
</dbReference>
<dbReference type="Gene3D" id="3.40.50.1820">
    <property type="entry name" value="alpha/beta hydrolase"/>
    <property type="match status" value="1"/>
</dbReference>
<gene>
    <name evidence="2" type="ORF">K505DRAFT_221179</name>
</gene>
<dbReference type="Proteomes" id="UP000799757">
    <property type="component" value="Unassembled WGS sequence"/>
</dbReference>
<accession>A0A6A6WVS8</accession>
<dbReference type="Pfam" id="PF12697">
    <property type="entry name" value="Abhydrolase_6"/>
    <property type="match status" value="1"/>
</dbReference>
<sequence>TPAIVLVPGAFHQASVYDKVIRILHRDHYDDTTAISLPSVGSLAGREPDIEATRHVVIKKLSAGKDVLLVGNSYGGTVIGEAVKGLKESEVEPYARSGTPGLSSRTPSRSHARGRILGLVFISGYIPYITDVTHPETKPNILTVSPSFFRFAPDGKVYWDNDLVNFPPQKTFYNALDPRGQEVWTRRLRFSSFEALAANATYIPYTGDFKCTYVIGERDNSIPPAFAQTYIDQPGAKFEVVRLDADHVPMLSRPEDVARLIKKAAGGE</sequence>
<dbReference type="InterPro" id="IPR000073">
    <property type="entry name" value="AB_hydrolase_1"/>
</dbReference>
<feature type="domain" description="AB hydrolase-1" evidence="1">
    <location>
        <begin position="4"/>
        <end position="259"/>
    </location>
</feature>